<evidence type="ECO:0000256" key="1">
    <source>
        <dbReference type="SAM" id="MobiDB-lite"/>
    </source>
</evidence>
<feature type="region of interest" description="Disordered" evidence="1">
    <location>
        <begin position="298"/>
        <end position="317"/>
    </location>
</feature>
<feature type="compositionally biased region" description="Polar residues" evidence="1">
    <location>
        <begin position="436"/>
        <end position="445"/>
    </location>
</feature>
<feature type="compositionally biased region" description="Polar residues" evidence="1">
    <location>
        <begin position="463"/>
        <end position="473"/>
    </location>
</feature>
<feature type="compositionally biased region" description="Basic and acidic residues" evidence="1">
    <location>
        <begin position="420"/>
        <end position="429"/>
    </location>
</feature>
<feature type="compositionally biased region" description="Basic and acidic residues" evidence="1">
    <location>
        <begin position="82"/>
        <end position="92"/>
    </location>
</feature>
<accession>A0ABD3PD80</accession>
<dbReference type="Pfam" id="PF01764">
    <property type="entry name" value="Lipase_3"/>
    <property type="match status" value="1"/>
</dbReference>
<dbReference type="PANTHER" id="PTHR45856:SF11">
    <property type="entry name" value="FUNGAL LIPASE-LIKE DOMAIN-CONTAINING PROTEIN"/>
    <property type="match status" value="1"/>
</dbReference>
<evidence type="ECO:0000313" key="3">
    <source>
        <dbReference type="EMBL" id="KAL3785782.1"/>
    </source>
</evidence>
<dbReference type="InterPro" id="IPR051218">
    <property type="entry name" value="Sec_MonoDiacylglyc_Lipase"/>
</dbReference>
<feature type="compositionally biased region" description="Basic and acidic residues" evidence="1">
    <location>
        <begin position="353"/>
        <end position="363"/>
    </location>
</feature>
<feature type="region of interest" description="Disordered" evidence="1">
    <location>
        <begin position="65"/>
        <end position="126"/>
    </location>
</feature>
<feature type="region of interest" description="Disordered" evidence="1">
    <location>
        <begin position="324"/>
        <end position="370"/>
    </location>
</feature>
<organism evidence="3 4">
    <name type="scientific">Cyclotella cryptica</name>
    <dbReference type="NCBI Taxonomy" id="29204"/>
    <lineage>
        <taxon>Eukaryota</taxon>
        <taxon>Sar</taxon>
        <taxon>Stramenopiles</taxon>
        <taxon>Ochrophyta</taxon>
        <taxon>Bacillariophyta</taxon>
        <taxon>Coscinodiscophyceae</taxon>
        <taxon>Thalassiosirophycidae</taxon>
        <taxon>Stephanodiscales</taxon>
        <taxon>Stephanodiscaceae</taxon>
        <taxon>Cyclotella</taxon>
    </lineage>
</organism>
<feature type="compositionally biased region" description="Polar residues" evidence="1">
    <location>
        <begin position="95"/>
        <end position="107"/>
    </location>
</feature>
<dbReference type="InterPro" id="IPR029058">
    <property type="entry name" value="AB_hydrolase_fold"/>
</dbReference>
<dbReference type="EMBL" id="JABMIG020000209">
    <property type="protein sequence ID" value="KAL3785782.1"/>
    <property type="molecule type" value="Genomic_DNA"/>
</dbReference>
<feature type="region of interest" description="Disordered" evidence="1">
    <location>
        <begin position="389"/>
        <end position="480"/>
    </location>
</feature>
<evidence type="ECO:0000259" key="2">
    <source>
        <dbReference type="Pfam" id="PF01764"/>
    </source>
</evidence>
<dbReference type="InterPro" id="IPR002921">
    <property type="entry name" value="Fungal_lipase-type"/>
</dbReference>
<feature type="domain" description="Fungal lipase-type" evidence="2">
    <location>
        <begin position="624"/>
        <end position="780"/>
    </location>
</feature>
<dbReference type="InterPro" id="IPR018247">
    <property type="entry name" value="EF_Hand_1_Ca_BS"/>
</dbReference>
<dbReference type="PANTHER" id="PTHR45856">
    <property type="entry name" value="ALPHA/BETA-HYDROLASES SUPERFAMILY PROTEIN"/>
    <property type="match status" value="1"/>
</dbReference>
<feature type="compositionally biased region" description="Polar residues" evidence="1">
    <location>
        <begin position="65"/>
        <end position="80"/>
    </location>
</feature>
<protein>
    <recommendedName>
        <fullName evidence="2">Fungal lipase-type domain-containing protein</fullName>
    </recommendedName>
</protein>
<dbReference type="Gene3D" id="3.40.50.1820">
    <property type="entry name" value="alpha/beta hydrolase"/>
    <property type="match status" value="1"/>
</dbReference>
<dbReference type="PROSITE" id="PS00018">
    <property type="entry name" value="EF_HAND_1"/>
    <property type="match status" value="1"/>
</dbReference>
<name>A0ABD3PD80_9STRA</name>
<proteinExistence type="predicted"/>
<dbReference type="Proteomes" id="UP001516023">
    <property type="component" value="Unassembled WGS sequence"/>
</dbReference>
<sequence length="892" mass="101507">MIAHPPAYPDIRFFQIFIDHRAARLVSRAIKPRFGLGLKQQYVHRCSPYAEHFMMTANSSGSIKYHTTSYQNPNTNTSTPLEPRRTMQERVQAHGTGSNAKASNQPSHPKFDAPSPTEGSAAGSTPSIFDEAHECLAQSLLMFLYADLRLLSATGRINTKYETLCIASDRVPRTSAAGLAQLPGMNEFANQPNIESVSPAQIMAILIVELRQEVLAQRKRAREQIKRREERGWFDQSASDDLDAEDDDAGVMNKITDRKGRKEFETDMHAMVRTYNDMLGRDLKGIPEVKVTFTNPFAKASPKDADNTPRKLALPNLQPIIKLTKGLTGKNNDKPENVSKNKAPIRNAVSYDEYNRSHSEEVPSRPFSTPAKKLDDLLEEKYDENLDADVDGAEDNDAKPKDTSQPQDNPHRKSVTSSDTKPHHSKFFDFFDSVRGTRTSQNQDTVEIMSDPGISSSRDESSTPDLESFTPTHVTERRRPTLKEQISVYIERTKEDHALYNKYLIPSEDYNTFAHAEDVGNKIFCGERTSKRKLSVFDEHTEAGGDGDADRNMNETELLDFMTKCISSRDDSKLSFMKDFFKEDSVSRTMVKSHAKIVWMNDWYAAKDLMYAISVDKQKKRVTVVFRGAITRPDWNHAFDGNLKRIQNPVKDDYEGKSSVIRVHRGFYRYLMRVRKDTGTTKYDEIANKACEYGSSMIGNDFNVCINGYSLGGGLGVLFGFHASTDERLTRNGPIKIFTYGMPYIASHAFADAFRHQERSKKLQHARIYNNNDIVAHIPFNLRPTRRGSTFVHLGIDVKLYPVHTCSCFGTKPPRFHYNDSESPAASYWRALKMNALLNMHFPWRIRDKHGLPELQMRLKRALTESEKANNPMLQKTLDEAYDHLVYRKEKR</sequence>
<keyword evidence="4" id="KW-1185">Reference proteome</keyword>
<evidence type="ECO:0000313" key="4">
    <source>
        <dbReference type="Proteomes" id="UP001516023"/>
    </source>
</evidence>
<dbReference type="AlphaFoldDB" id="A0ABD3PD80"/>
<dbReference type="SUPFAM" id="SSF53474">
    <property type="entry name" value="alpha/beta-Hydrolases"/>
    <property type="match status" value="1"/>
</dbReference>
<gene>
    <name evidence="3" type="ORF">HJC23_007338</name>
</gene>
<reference evidence="3 4" key="1">
    <citation type="journal article" date="2020" name="G3 (Bethesda)">
        <title>Improved Reference Genome for Cyclotella cryptica CCMP332, a Model for Cell Wall Morphogenesis, Salinity Adaptation, and Lipid Production in Diatoms (Bacillariophyta).</title>
        <authorList>
            <person name="Roberts W.R."/>
            <person name="Downey K.M."/>
            <person name="Ruck E.C."/>
            <person name="Traller J.C."/>
            <person name="Alverson A.J."/>
        </authorList>
    </citation>
    <scope>NUCLEOTIDE SEQUENCE [LARGE SCALE GENOMIC DNA]</scope>
    <source>
        <strain evidence="3 4">CCMP332</strain>
    </source>
</reference>
<comment type="caution">
    <text evidence="3">The sequence shown here is derived from an EMBL/GenBank/DDBJ whole genome shotgun (WGS) entry which is preliminary data.</text>
</comment>